<protein>
    <submittedName>
        <fullName evidence="2 3">Uncharacterized protein</fullName>
    </submittedName>
</protein>
<organism evidence="2">
    <name type="scientific">Guillardia theta (strain CCMP2712)</name>
    <name type="common">Cryptophyte</name>
    <dbReference type="NCBI Taxonomy" id="905079"/>
    <lineage>
        <taxon>Eukaryota</taxon>
        <taxon>Cryptophyceae</taxon>
        <taxon>Pyrenomonadales</taxon>
        <taxon>Geminigeraceae</taxon>
        <taxon>Guillardia</taxon>
    </lineage>
</organism>
<dbReference type="GeneID" id="17305643"/>
<dbReference type="RefSeq" id="XP_005836072.1">
    <property type="nucleotide sequence ID" value="XM_005836015.1"/>
</dbReference>
<feature type="compositionally biased region" description="Basic and acidic residues" evidence="1">
    <location>
        <begin position="119"/>
        <end position="145"/>
    </location>
</feature>
<dbReference type="EMBL" id="JH992983">
    <property type="protein sequence ID" value="EKX49092.1"/>
    <property type="molecule type" value="Genomic_DNA"/>
</dbReference>
<sequence length="223" mass="26204">MKPTRLLQTCMTCVSLRGGTKPAKQPGKKVKRRWIGTEPQPRVVIEKIKKQIEAKKSKVTEPVKQPKKKKVGSWWQRVPQVFGDDGTMDEDKFEQGCMEFEKGFKNQKTKRRKIAMKMQQEKQKREKRERQRVLREQERQMEEQREKMRQEVLSERLLQLDYKDPLLTPTNDVKDEPVHETVKFDHQGGSSTIVEVESLEIDPMAAKMAMLQNLPPLPNSRHK</sequence>
<proteinExistence type="predicted"/>
<dbReference type="KEGG" id="gtt:GUITHDRAFT_105173"/>
<dbReference type="HOGENOM" id="CLU_1242142_0_0_1"/>
<dbReference type="EnsemblProtists" id="EKX49092">
    <property type="protein sequence ID" value="EKX49092"/>
    <property type="gene ID" value="GUITHDRAFT_105173"/>
</dbReference>
<dbReference type="PaxDb" id="55529-EKX49092"/>
<dbReference type="AlphaFoldDB" id="L1JL82"/>
<reference evidence="2 4" key="1">
    <citation type="journal article" date="2012" name="Nature">
        <title>Algal genomes reveal evolutionary mosaicism and the fate of nucleomorphs.</title>
        <authorList>
            <consortium name="DOE Joint Genome Institute"/>
            <person name="Curtis B.A."/>
            <person name="Tanifuji G."/>
            <person name="Burki F."/>
            <person name="Gruber A."/>
            <person name="Irimia M."/>
            <person name="Maruyama S."/>
            <person name="Arias M.C."/>
            <person name="Ball S.G."/>
            <person name="Gile G.H."/>
            <person name="Hirakawa Y."/>
            <person name="Hopkins J.F."/>
            <person name="Kuo A."/>
            <person name="Rensing S.A."/>
            <person name="Schmutz J."/>
            <person name="Symeonidi A."/>
            <person name="Elias M."/>
            <person name="Eveleigh R.J."/>
            <person name="Herman E.K."/>
            <person name="Klute M.J."/>
            <person name="Nakayama T."/>
            <person name="Obornik M."/>
            <person name="Reyes-Prieto A."/>
            <person name="Armbrust E.V."/>
            <person name="Aves S.J."/>
            <person name="Beiko R.G."/>
            <person name="Coutinho P."/>
            <person name="Dacks J.B."/>
            <person name="Durnford D.G."/>
            <person name="Fast N.M."/>
            <person name="Green B.R."/>
            <person name="Grisdale C.J."/>
            <person name="Hempel F."/>
            <person name="Henrissat B."/>
            <person name="Hoppner M.P."/>
            <person name="Ishida K."/>
            <person name="Kim E."/>
            <person name="Koreny L."/>
            <person name="Kroth P.G."/>
            <person name="Liu Y."/>
            <person name="Malik S.B."/>
            <person name="Maier U.G."/>
            <person name="McRose D."/>
            <person name="Mock T."/>
            <person name="Neilson J.A."/>
            <person name="Onodera N.T."/>
            <person name="Poole A.M."/>
            <person name="Pritham E.J."/>
            <person name="Richards T.A."/>
            <person name="Rocap G."/>
            <person name="Roy S.W."/>
            <person name="Sarai C."/>
            <person name="Schaack S."/>
            <person name="Shirato S."/>
            <person name="Slamovits C.H."/>
            <person name="Spencer D.F."/>
            <person name="Suzuki S."/>
            <person name="Worden A.Z."/>
            <person name="Zauner S."/>
            <person name="Barry K."/>
            <person name="Bell C."/>
            <person name="Bharti A.K."/>
            <person name="Crow J.A."/>
            <person name="Grimwood J."/>
            <person name="Kramer R."/>
            <person name="Lindquist E."/>
            <person name="Lucas S."/>
            <person name="Salamov A."/>
            <person name="McFadden G.I."/>
            <person name="Lane C.E."/>
            <person name="Keeling P.J."/>
            <person name="Gray M.W."/>
            <person name="Grigoriev I.V."/>
            <person name="Archibald J.M."/>
        </authorList>
    </citation>
    <scope>NUCLEOTIDE SEQUENCE</scope>
    <source>
        <strain evidence="2 4">CCMP2712</strain>
    </source>
</reference>
<name>L1JL82_GUITC</name>
<reference evidence="3" key="3">
    <citation type="submission" date="2015-06" db="UniProtKB">
        <authorList>
            <consortium name="EnsemblProtists"/>
        </authorList>
    </citation>
    <scope>IDENTIFICATION</scope>
</reference>
<keyword evidence="4" id="KW-1185">Reference proteome</keyword>
<evidence type="ECO:0000313" key="3">
    <source>
        <dbReference type="EnsemblProtists" id="EKX49092"/>
    </source>
</evidence>
<gene>
    <name evidence="2" type="ORF">GUITHDRAFT_105173</name>
</gene>
<evidence type="ECO:0000313" key="2">
    <source>
        <dbReference type="EMBL" id="EKX49092.1"/>
    </source>
</evidence>
<evidence type="ECO:0000313" key="4">
    <source>
        <dbReference type="Proteomes" id="UP000011087"/>
    </source>
</evidence>
<accession>L1JL82</accession>
<feature type="region of interest" description="Disordered" evidence="1">
    <location>
        <begin position="108"/>
        <end position="145"/>
    </location>
</feature>
<reference evidence="4" key="2">
    <citation type="submission" date="2012-11" db="EMBL/GenBank/DDBJ databases">
        <authorList>
            <person name="Kuo A."/>
            <person name="Curtis B.A."/>
            <person name="Tanifuji G."/>
            <person name="Burki F."/>
            <person name="Gruber A."/>
            <person name="Irimia M."/>
            <person name="Maruyama S."/>
            <person name="Arias M.C."/>
            <person name="Ball S.G."/>
            <person name="Gile G.H."/>
            <person name="Hirakawa Y."/>
            <person name="Hopkins J.F."/>
            <person name="Rensing S.A."/>
            <person name="Schmutz J."/>
            <person name="Symeonidi A."/>
            <person name="Elias M."/>
            <person name="Eveleigh R.J."/>
            <person name="Herman E.K."/>
            <person name="Klute M.J."/>
            <person name="Nakayama T."/>
            <person name="Obornik M."/>
            <person name="Reyes-Prieto A."/>
            <person name="Armbrust E.V."/>
            <person name="Aves S.J."/>
            <person name="Beiko R.G."/>
            <person name="Coutinho P."/>
            <person name="Dacks J.B."/>
            <person name="Durnford D.G."/>
            <person name="Fast N.M."/>
            <person name="Green B.R."/>
            <person name="Grisdale C."/>
            <person name="Hempe F."/>
            <person name="Henrissat B."/>
            <person name="Hoppner M.P."/>
            <person name="Ishida K.-I."/>
            <person name="Kim E."/>
            <person name="Koreny L."/>
            <person name="Kroth P.G."/>
            <person name="Liu Y."/>
            <person name="Malik S.-B."/>
            <person name="Maier U.G."/>
            <person name="McRose D."/>
            <person name="Mock T."/>
            <person name="Neilson J.A."/>
            <person name="Onodera N.T."/>
            <person name="Poole A.M."/>
            <person name="Pritham E.J."/>
            <person name="Richards T.A."/>
            <person name="Rocap G."/>
            <person name="Roy S.W."/>
            <person name="Sarai C."/>
            <person name="Schaack S."/>
            <person name="Shirato S."/>
            <person name="Slamovits C.H."/>
            <person name="Spencer D.F."/>
            <person name="Suzuki S."/>
            <person name="Worden A.Z."/>
            <person name="Zauner S."/>
            <person name="Barry K."/>
            <person name="Bell C."/>
            <person name="Bharti A.K."/>
            <person name="Crow J.A."/>
            <person name="Grimwood J."/>
            <person name="Kramer R."/>
            <person name="Lindquist E."/>
            <person name="Lucas S."/>
            <person name="Salamov A."/>
            <person name="McFadden G.I."/>
            <person name="Lane C.E."/>
            <person name="Keeling P.J."/>
            <person name="Gray M.W."/>
            <person name="Grigoriev I.V."/>
            <person name="Archibald J.M."/>
        </authorList>
    </citation>
    <scope>NUCLEOTIDE SEQUENCE</scope>
    <source>
        <strain evidence="4">CCMP2712</strain>
    </source>
</reference>
<evidence type="ECO:0000256" key="1">
    <source>
        <dbReference type="SAM" id="MobiDB-lite"/>
    </source>
</evidence>
<dbReference type="Proteomes" id="UP000011087">
    <property type="component" value="Unassembled WGS sequence"/>
</dbReference>